<dbReference type="CDD" id="cd23081">
    <property type="entry name" value="cpPDZ_EcRseP-like"/>
    <property type="match status" value="1"/>
</dbReference>
<keyword evidence="9 11" id="KW-0482">Metalloprotease</keyword>
<keyword evidence="14" id="KW-1185">Reference proteome</keyword>
<comment type="caution">
    <text evidence="13">The sequence shown here is derived from an EMBL/GenBank/DDBJ whole genome shotgun (WGS) entry which is preliminary data.</text>
</comment>
<keyword evidence="10 11" id="KW-0472">Membrane</keyword>
<comment type="similarity">
    <text evidence="3 11">Belongs to the peptidase M50B family.</text>
</comment>
<evidence type="ECO:0000256" key="9">
    <source>
        <dbReference type="ARBA" id="ARBA00023049"/>
    </source>
</evidence>
<feature type="domain" description="PDZ" evidence="12">
    <location>
        <begin position="122"/>
        <end position="201"/>
    </location>
</feature>
<evidence type="ECO:0000313" key="14">
    <source>
        <dbReference type="Proteomes" id="UP000319897"/>
    </source>
</evidence>
<evidence type="ECO:0000256" key="7">
    <source>
        <dbReference type="ARBA" id="ARBA00022833"/>
    </source>
</evidence>
<evidence type="ECO:0000256" key="8">
    <source>
        <dbReference type="ARBA" id="ARBA00022989"/>
    </source>
</evidence>
<keyword evidence="7 11" id="KW-0862">Zinc</keyword>
<dbReference type="SMART" id="SM00228">
    <property type="entry name" value="PDZ"/>
    <property type="match status" value="1"/>
</dbReference>
<name>A0A501XDG5_9SPHN</name>
<dbReference type="InterPro" id="IPR004387">
    <property type="entry name" value="Pept_M50_Zn"/>
</dbReference>
<dbReference type="GO" id="GO:0004222">
    <property type="term" value="F:metalloendopeptidase activity"/>
    <property type="evidence" value="ECO:0007669"/>
    <property type="project" value="InterPro"/>
</dbReference>
<dbReference type="PANTHER" id="PTHR42837">
    <property type="entry name" value="REGULATOR OF SIGMA-E PROTEASE RSEP"/>
    <property type="match status" value="1"/>
</dbReference>
<feature type="transmembrane region" description="Helical" evidence="11">
    <location>
        <begin position="114"/>
        <end position="136"/>
    </location>
</feature>
<evidence type="ECO:0000256" key="2">
    <source>
        <dbReference type="ARBA" id="ARBA00004141"/>
    </source>
</evidence>
<evidence type="ECO:0000256" key="11">
    <source>
        <dbReference type="RuleBase" id="RU362031"/>
    </source>
</evidence>
<gene>
    <name evidence="13" type="primary">rseP</name>
    <name evidence="13" type="ORF">FJQ54_16335</name>
</gene>
<keyword evidence="5 11" id="KW-0812">Transmembrane</keyword>
<evidence type="ECO:0000313" key="13">
    <source>
        <dbReference type="EMBL" id="TPE58621.1"/>
    </source>
</evidence>
<dbReference type="GO" id="GO:0046872">
    <property type="term" value="F:metal ion binding"/>
    <property type="evidence" value="ECO:0007669"/>
    <property type="project" value="UniProtKB-KW"/>
</dbReference>
<evidence type="ECO:0000256" key="6">
    <source>
        <dbReference type="ARBA" id="ARBA00022801"/>
    </source>
</evidence>
<keyword evidence="8 11" id="KW-1133">Transmembrane helix</keyword>
<dbReference type="CDD" id="cd06163">
    <property type="entry name" value="S2P-M50_PDZ_RseP-like"/>
    <property type="match status" value="1"/>
</dbReference>
<keyword evidence="6 11" id="KW-0378">Hydrolase</keyword>
<reference evidence="13 14" key="1">
    <citation type="submission" date="2019-06" db="EMBL/GenBank/DDBJ databases">
        <authorList>
            <person name="Lee I."/>
            <person name="Jang G.I."/>
            <person name="Hwang C.Y."/>
        </authorList>
    </citation>
    <scope>NUCLEOTIDE SEQUENCE [LARGE SCALE GENOMIC DNA]</scope>
    <source>
        <strain evidence="13 14">PAMC 28131</strain>
    </source>
</reference>
<dbReference type="RefSeq" id="WP_140929473.1">
    <property type="nucleotide sequence ID" value="NZ_VFSU01000034.1"/>
</dbReference>
<keyword evidence="11" id="KW-0479">Metal-binding</keyword>
<organism evidence="13 14">
    <name type="scientific">Sandaracinobacter neustonicus</name>
    <dbReference type="NCBI Taxonomy" id="1715348"/>
    <lineage>
        <taxon>Bacteria</taxon>
        <taxon>Pseudomonadati</taxon>
        <taxon>Pseudomonadota</taxon>
        <taxon>Alphaproteobacteria</taxon>
        <taxon>Sphingomonadales</taxon>
        <taxon>Sphingosinicellaceae</taxon>
        <taxon>Sandaracinobacter</taxon>
    </lineage>
</organism>
<comment type="subcellular location">
    <subcellularLocation>
        <location evidence="2">Membrane</location>
        <topology evidence="2">Multi-pass membrane protein</topology>
    </subcellularLocation>
</comment>
<dbReference type="GO" id="GO:0006508">
    <property type="term" value="P:proteolysis"/>
    <property type="evidence" value="ECO:0007669"/>
    <property type="project" value="UniProtKB-KW"/>
</dbReference>
<dbReference type="EMBL" id="VFSU01000034">
    <property type="protein sequence ID" value="TPE58621.1"/>
    <property type="molecule type" value="Genomic_DNA"/>
</dbReference>
<evidence type="ECO:0000256" key="3">
    <source>
        <dbReference type="ARBA" id="ARBA00007931"/>
    </source>
</evidence>
<feature type="transmembrane region" description="Helical" evidence="11">
    <location>
        <begin position="345"/>
        <end position="364"/>
    </location>
</feature>
<dbReference type="GO" id="GO:0016020">
    <property type="term" value="C:membrane"/>
    <property type="evidence" value="ECO:0007669"/>
    <property type="project" value="UniProtKB-SubCell"/>
</dbReference>
<dbReference type="InterPro" id="IPR008915">
    <property type="entry name" value="Peptidase_M50"/>
</dbReference>
<evidence type="ECO:0000256" key="5">
    <source>
        <dbReference type="ARBA" id="ARBA00022692"/>
    </source>
</evidence>
<proteinExistence type="inferred from homology"/>
<dbReference type="AlphaFoldDB" id="A0A501XDG5"/>
<dbReference type="Pfam" id="PF02163">
    <property type="entry name" value="Peptidase_M50"/>
    <property type="match status" value="1"/>
</dbReference>
<dbReference type="InterPro" id="IPR041489">
    <property type="entry name" value="PDZ_6"/>
</dbReference>
<sequence>METLASPGILYTLAVFALVIGILVFVHEFGHYAVARMFGIKVEAFAVGFGKELVGWTDRNGTRWKLGWIPMGGYAKFAGDANAASQPDFSLDEALPDDERANLFHNRPLWQRSLVVLAGPAINFLFAIAIFAAFFMTYGHQITPPVVGAVVAETPAAAAGLKQGDRVISIDGQGVDRFEDISRIVAINPGTPMDILVERDGAEKHLTAKPRVITEVDRFGNEYQRGQLGLQSGQLVVVRHGPVQAVRWAVIETWATVRMMWDTIVQVVMGRRSLDDLGGPVKIAQFSGQSAVLGLPALISFIALISINLGFMNLLPIPMLDGGHLFLYAIEGVRRRPLHPKVQEWAFMSGFALLMSLMLVLTLNDLRAVGVWDRITGIVG</sequence>
<accession>A0A501XDG5</accession>
<dbReference type="InterPro" id="IPR036034">
    <property type="entry name" value="PDZ_sf"/>
</dbReference>
<evidence type="ECO:0000256" key="1">
    <source>
        <dbReference type="ARBA" id="ARBA00001947"/>
    </source>
</evidence>
<evidence type="ECO:0000256" key="10">
    <source>
        <dbReference type="ARBA" id="ARBA00023136"/>
    </source>
</evidence>
<dbReference type="OrthoDB" id="9782003at2"/>
<feature type="transmembrane region" description="Helical" evidence="11">
    <location>
        <begin position="6"/>
        <end position="26"/>
    </location>
</feature>
<dbReference type="SUPFAM" id="SSF50156">
    <property type="entry name" value="PDZ domain-like"/>
    <property type="match status" value="1"/>
</dbReference>
<dbReference type="Proteomes" id="UP000319897">
    <property type="component" value="Unassembled WGS sequence"/>
</dbReference>
<protein>
    <recommendedName>
        <fullName evidence="11">Zinc metalloprotease</fullName>
        <ecNumber evidence="11">3.4.24.-</ecNumber>
    </recommendedName>
</protein>
<dbReference type="PANTHER" id="PTHR42837:SF2">
    <property type="entry name" value="MEMBRANE METALLOPROTEASE ARASP2, CHLOROPLASTIC-RELATED"/>
    <property type="match status" value="1"/>
</dbReference>
<feature type="transmembrane region" description="Helical" evidence="11">
    <location>
        <begin position="291"/>
        <end position="311"/>
    </location>
</feature>
<keyword evidence="4 13" id="KW-0645">Protease</keyword>
<evidence type="ECO:0000256" key="4">
    <source>
        <dbReference type="ARBA" id="ARBA00022670"/>
    </source>
</evidence>
<evidence type="ECO:0000259" key="12">
    <source>
        <dbReference type="SMART" id="SM00228"/>
    </source>
</evidence>
<comment type="cofactor">
    <cofactor evidence="1 11">
        <name>Zn(2+)</name>
        <dbReference type="ChEBI" id="CHEBI:29105"/>
    </cofactor>
</comment>
<dbReference type="EC" id="3.4.24.-" evidence="11"/>
<dbReference type="NCBIfam" id="TIGR00054">
    <property type="entry name" value="RIP metalloprotease RseP"/>
    <property type="match status" value="1"/>
</dbReference>
<dbReference type="Pfam" id="PF17820">
    <property type="entry name" value="PDZ_6"/>
    <property type="match status" value="1"/>
</dbReference>
<dbReference type="InterPro" id="IPR001478">
    <property type="entry name" value="PDZ"/>
</dbReference>
<dbReference type="Gene3D" id="2.30.42.10">
    <property type="match status" value="1"/>
</dbReference>